<evidence type="ECO:0000256" key="2">
    <source>
        <dbReference type="ARBA" id="ARBA00022475"/>
    </source>
</evidence>
<feature type="transmembrane region" description="Helical" evidence="8">
    <location>
        <begin position="414"/>
        <end position="439"/>
    </location>
</feature>
<comment type="subcellular location">
    <subcellularLocation>
        <location evidence="1 8">Cell membrane</location>
        <topology evidence="1 8">Multi-pass membrane protein</topology>
    </subcellularLocation>
</comment>
<dbReference type="GO" id="GO:0030424">
    <property type="term" value="C:axon"/>
    <property type="evidence" value="ECO:0007669"/>
    <property type="project" value="TreeGrafter"/>
</dbReference>
<comment type="caution">
    <text evidence="9">The sequence shown here is derived from an EMBL/GenBank/DDBJ whole genome shotgun (WGS) entry which is preliminary data.</text>
</comment>
<keyword evidence="2 8" id="KW-1003">Cell membrane</keyword>
<dbReference type="GO" id="GO:0030425">
    <property type="term" value="C:dendrite"/>
    <property type="evidence" value="ECO:0007669"/>
    <property type="project" value="TreeGrafter"/>
</dbReference>
<evidence type="ECO:0000256" key="4">
    <source>
        <dbReference type="ARBA" id="ARBA00022989"/>
    </source>
</evidence>
<feature type="transmembrane region" description="Helical" evidence="8">
    <location>
        <begin position="47"/>
        <end position="68"/>
    </location>
</feature>
<dbReference type="GO" id="GO:0005886">
    <property type="term" value="C:plasma membrane"/>
    <property type="evidence" value="ECO:0007669"/>
    <property type="project" value="UniProtKB-SubCell"/>
</dbReference>
<feature type="transmembrane region" description="Helical" evidence="8">
    <location>
        <begin position="140"/>
        <end position="165"/>
    </location>
</feature>
<evidence type="ECO:0000256" key="3">
    <source>
        <dbReference type="ARBA" id="ARBA00022692"/>
    </source>
</evidence>
<dbReference type="GO" id="GO:0008049">
    <property type="term" value="P:male courtship behavior"/>
    <property type="evidence" value="ECO:0007669"/>
    <property type="project" value="TreeGrafter"/>
</dbReference>
<protein>
    <recommendedName>
        <fullName evidence="8">Gustatory receptor</fullName>
    </recommendedName>
</protein>
<evidence type="ECO:0000313" key="10">
    <source>
        <dbReference type="Proteomes" id="UP001233999"/>
    </source>
</evidence>
<dbReference type="GO" id="GO:0007165">
    <property type="term" value="P:signal transduction"/>
    <property type="evidence" value="ECO:0007669"/>
    <property type="project" value="UniProtKB-KW"/>
</dbReference>
<comment type="function">
    <text evidence="8">Gustatory receptor which mediates acceptance or avoidance behavior, depending on its substrates.</text>
</comment>
<evidence type="ECO:0000256" key="1">
    <source>
        <dbReference type="ARBA" id="ARBA00004651"/>
    </source>
</evidence>
<keyword evidence="7 8" id="KW-0807">Transducer</keyword>
<gene>
    <name evidence="9" type="ORF">L9F63_009824</name>
</gene>
<evidence type="ECO:0000313" key="9">
    <source>
        <dbReference type="EMBL" id="KAJ9599877.1"/>
    </source>
</evidence>
<evidence type="ECO:0000256" key="7">
    <source>
        <dbReference type="ARBA" id="ARBA00023224"/>
    </source>
</evidence>
<evidence type="ECO:0000256" key="6">
    <source>
        <dbReference type="ARBA" id="ARBA00023170"/>
    </source>
</evidence>
<feature type="transmembrane region" description="Helical" evidence="8">
    <location>
        <begin position="347"/>
        <end position="369"/>
    </location>
</feature>
<sequence length="443" mass="51344">MYINKRRFIYRDIYRSMWPLYLISKCLGLAPYCYISEDKNKTFRTSYPSILYTWLMVLLIGVCFIISISARMTWVYPTVKITTTVADVLILCSIVFSAITTLVLSLIKTRKAIDTILKQITDIDSQILTTPKTVYLKTKLLLSLQIICIFCALAFLYCYDCLVWVKTFGYRNMYYIVSYLVFTINYIMNLQFVYFVLLLMHRFKRLNSLVTENGMYSNISCKQQLIDSIIPSRTANRTNRTSEANDSNVSFSDPCRVINAEKSASLVPSVTLLKPQQKFFKLRVLHDTLCDVLVLVNDIYGFPILVDIATTFINITTYLYFCLYYTLHLHSYDSEQINIGHMLSLHLFWLLLYALKIVCISVSCHCASLEASRTGVLIQKLLLMHDWDIKCVNELKAFDRQLQPRQLRFTAYDFFQLDLSLLCSIAGAVTTYLVILLQFEISN</sequence>
<comment type="similarity">
    <text evidence="8">Belongs to the insect chemoreceptor superfamily. Gustatory receptor (GR) family.</text>
</comment>
<accession>A0AAD8ES93</accession>
<evidence type="ECO:0000256" key="5">
    <source>
        <dbReference type="ARBA" id="ARBA00023136"/>
    </source>
</evidence>
<dbReference type="AlphaFoldDB" id="A0AAD8ES93"/>
<keyword evidence="4 8" id="KW-1133">Transmembrane helix</keyword>
<dbReference type="PANTHER" id="PTHR21143">
    <property type="entry name" value="INVERTEBRATE GUSTATORY RECEPTOR"/>
    <property type="match status" value="1"/>
</dbReference>
<dbReference type="GO" id="GO:0007635">
    <property type="term" value="P:chemosensory behavior"/>
    <property type="evidence" value="ECO:0007669"/>
    <property type="project" value="TreeGrafter"/>
</dbReference>
<keyword evidence="10" id="KW-1185">Reference proteome</keyword>
<evidence type="ECO:0000256" key="8">
    <source>
        <dbReference type="RuleBase" id="RU363108"/>
    </source>
</evidence>
<feature type="transmembrane region" description="Helical" evidence="8">
    <location>
        <begin position="177"/>
        <end position="199"/>
    </location>
</feature>
<dbReference type="PANTHER" id="PTHR21143:SF133">
    <property type="entry name" value="GUSTATORY AND PHEROMONE RECEPTOR 32A-RELATED"/>
    <property type="match status" value="1"/>
</dbReference>
<reference evidence="9" key="1">
    <citation type="journal article" date="2023" name="IScience">
        <title>Live-bearing cockroach genome reveals convergent evolutionary mechanisms linked to viviparity in insects and beyond.</title>
        <authorList>
            <person name="Fouks B."/>
            <person name="Harrison M.C."/>
            <person name="Mikhailova A.A."/>
            <person name="Marchal E."/>
            <person name="English S."/>
            <person name="Carruthers M."/>
            <person name="Jennings E.C."/>
            <person name="Chiamaka E.L."/>
            <person name="Frigard R.A."/>
            <person name="Pippel M."/>
            <person name="Attardo G.M."/>
            <person name="Benoit J.B."/>
            <person name="Bornberg-Bauer E."/>
            <person name="Tobe S.S."/>
        </authorList>
    </citation>
    <scope>NUCLEOTIDE SEQUENCE</scope>
    <source>
        <strain evidence="9">Stay&amp;Tobe</strain>
    </source>
</reference>
<name>A0AAD8ES93_DIPPU</name>
<proteinExistence type="inferred from homology"/>
<dbReference type="EMBL" id="JASPKZ010000465">
    <property type="protein sequence ID" value="KAJ9599877.1"/>
    <property type="molecule type" value="Genomic_DNA"/>
</dbReference>
<organism evidence="9 10">
    <name type="scientific">Diploptera punctata</name>
    <name type="common">Pacific beetle cockroach</name>
    <dbReference type="NCBI Taxonomy" id="6984"/>
    <lineage>
        <taxon>Eukaryota</taxon>
        <taxon>Metazoa</taxon>
        <taxon>Ecdysozoa</taxon>
        <taxon>Arthropoda</taxon>
        <taxon>Hexapoda</taxon>
        <taxon>Insecta</taxon>
        <taxon>Pterygota</taxon>
        <taxon>Neoptera</taxon>
        <taxon>Polyneoptera</taxon>
        <taxon>Dictyoptera</taxon>
        <taxon>Blattodea</taxon>
        <taxon>Blaberoidea</taxon>
        <taxon>Blaberidae</taxon>
        <taxon>Diplopterinae</taxon>
        <taxon>Diploptera</taxon>
    </lineage>
</organism>
<dbReference type="Proteomes" id="UP001233999">
    <property type="component" value="Unassembled WGS sequence"/>
</dbReference>
<dbReference type="GO" id="GO:0043025">
    <property type="term" value="C:neuronal cell body"/>
    <property type="evidence" value="ECO:0007669"/>
    <property type="project" value="TreeGrafter"/>
</dbReference>
<dbReference type="GO" id="GO:0050909">
    <property type="term" value="P:sensory perception of taste"/>
    <property type="evidence" value="ECO:0007669"/>
    <property type="project" value="InterPro"/>
</dbReference>
<keyword evidence="6 8" id="KW-0675">Receptor</keyword>
<keyword evidence="5 8" id="KW-0472">Membrane</keyword>
<keyword evidence="3 8" id="KW-0812">Transmembrane</keyword>
<feature type="transmembrane region" description="Helical" evidence="8">
    <location>
        <begin position="304"/>
        <end position="327"/>
    </location>
</feature>
<dbReference type="InterPro" id="IPR013604">
    <property type="entry name" value="7TM_chemorcpt"/>
</dbReference>
<reference evidence="9" key="2">
    <citation type="submission" date="2023-05" db="EMBL/GenBank/DDBJ databases">
        <authorList>
            <person name="Fouks B."/>
        </authorList>
    </citation>
    <scope>NUCLEOTIDE SEQUENCE</scope>
    <source>
        <strain evidence="9">Stay&amp;Tobe</strain>
        <tissue evidence="9">Testes</tissue>
    </source>
</reference>
<feature type="transmembrane region" description="Helical" evidence="8">
    <location>
        <begin position="88"/>
        <end position="107"/>
    </location>
</feature>
<dbReference type="Pfam" id="PF08395">
    <property type="entry name" value="7tm_7"/>
    <property type="match status" value="1"/>
</dbReference>